<dbReference type="PANTHER" id="PTHR12289:SF41">
    <property type="entry name" value="FAILED AXON CONNECTIONS-RELATED"/>
    <property type="match status" value="1"/>
</dbReference>
<gene>
    <name evidence="9" type="ORF">PRZ48_002388</name>
</gene>
<comment type="subcellular location">
    <subcellularLocation>
        <location evidence="1">Mitochondrion outer membrane</location>
    </subcellularLocation>
</comment>
<reference evidence="9 10" key="1">
    <citation type="journal article" date="2023" name="G3 (Bethesda)">
        <title>A chromosome-level genome assembly of Zasmidium syzygii isolated from banana leaves.</title>
        <authorList>
            <person name="van Westerhoven A.C."/>
            <person name="Mehrabi R."/>
            <person name="Talebi R."/>
            <person name="Steentjes M.B.F."/>
            <person name="Corcolon B."/>
            <person name="Chong P.A."/>
            <person name="Kema G.H.J."/>
            <person name="Seidl M.F."/>
        </authorList>
    </citation>
    <scope>NUCLEOTIDE SEQUENCE [LARGE SCALE GENOMIC DNA]</scope>
    <source>
        <strain evidence="9 10">P124</strain>
    </source>
</reference>
<evidence type="ECO:0000256" key="3">
    <source>
        <dbReference type="ARBA" id="ARBA00022787"/>
    </source>
</evidence>
<evidence type="ECO:0000313" key="10">
    <source>
        <dbReference type="Proteomes" id="UP001305779"/>
    </source>
</evidence>
<dbReference type="InterPro" id="IPR050931">
    <property type="entry name" value="Mito_Protein_Transport_Metaxin"/>
</dbReference>
<proteinExistence type="predicted"/>
<evidence type="ECO:0000256" key="2">
    <source>
        <dbReference type="ARBA" id="ARBA00022448"/>
    </source>
</evidence>
<keyword evidence="6" id="KW-0472">Membrane</keyword>
<dbReference type="Pfam" id="PF17171">
    <property type="entry name" value="GST_C_6"/>
    <property type="match status" value="1"/>
</dbReference>
<feature type="domain" description="Mitochondrial outer membrane transport complex Sam37/metaxin N-terminal" evidence="7">
    <location>
        <begin position="26"/>
        <end position="144"/>
    </location>
</feature>
<feature type="domain" description="Metaxin glutathione S-transferase" evidence="8">
    <location>
        <begin position="222"/>
        <end position="286"/>
    </location>
</feature>
<dbReference type="Pfam" id="PF10568">
    <property type="entry name" value="Tom37"/>
    <property type="match status" value="1"/>
</dbReference>
<dbReference type="InterPro" id="IPR033468">
    <property type="entry name" value="Metaxin_GST"/>
</dbReference>
<keyword evidence="3" id="KW-1000">Mitochondrion outer membrane</keyword>
<comment type="caution">
    <text evidence="9">The sequence shown here is derived from an EMBL/GenBank/DDBJ whole genome shotgun (WGS) entry which is preliminary data.</text>
</comment>
<evidence type="ECO:0000259" key="7">
    <source>
        <dbReference type="Pfam" id="PF10568"/>
    </source>
</evidence>
<organism evidence="9 10">
    <name type="scientific">Zasmidium cellare</name>
    <name type="common">Wine cellar mold</name>
    <name type="synonym">Racodium cellare</name>
    <dbReference type="NCBI Taxonomy" id="395010"/>
    <lineage>
        <taxon>Eukaryota</taxon>
        <taxon>Fungi</taxon>
        <taxon>Dikarya</taxon>
        <taxon>Ascomycota</taxon>
        <taxon>Pezizomycotina</taxon>
        <taxon>Dothideomycetes</taxon>
        <taxon>Dothideomycetidae</taxon>
        <taxon>Mycosphaerellales</taxon>
        <taxon>Mycosphaerellaceae</taxon>
        <taxon>Zasmidium</taxon>
    </lineage>
</organism>
<dbReference type="PANTHER" id="PTHR12289">
    <property type="entry name" value="METAXIN RELATED"/>
    <property type="match status" value="1"/>
</dbReference>
<accession>A0ABR0F516</accession>
<dbReference type="InterPro" id="IPR019564">
    <property type="entry name" value="Sam37/metaxin_N"/>
</dbReference>
<keyword evidence="10" id="KW-1185">Reference proteome</keyword>
<sequence length="434" mass="48695">MEAEERTMQLYILGPAFGLPSIDAECNAAVTLLQLHVRDKYELIPTHEQADRLPFLVDGQAQISGYNNIVRHFTNKRISTKSSQLSSERRADSLALTSFIESQAQTLLDISLYVAFENYRLATRPAFSKLLPWHANYSLPPKRRAAARTRTEHLGVSSIDVDNVHEDMSHRPPGFEGVGKEPGFEAETKKRASLLLPKKETVMSLLQQPQHSAVFKLHAIAENFFEPLVEILGDKDYLLGSEGPMVVDCLLYGYLSMMLFPQLPQDWLASTMRRKYRSLVRFTERIRDLLALETNVDHVLALYKCKSRQEVIAERQSRKMPLPWTRPSPSSFSKTFAEIRSAIWEQVPILGTPTLQLHNAKQFPFLDRNLSSISITFVASVAAAGYIAIRTGTLVWPHGAEVQIFGRKRLSDFGHIGEALAGINLLGPQGGRGG</sequence>
<name>A0ABR0F516_ZASCE</name>
<keyword evidence="4" id="KW-0653">Protein transport</keyword>
<dbReference type="EMBL" id="JAXOVC010000001">
    <property type="protein sequence ID" value="KAK4508649.1"/>
    <property type="molecule type" value="Genomic_DNA"/>
</dbReference>
<evidence type="ECO:0000256" key="5">
    <source>
        <dbReference type="ARBA" id="ARBA00023128"/>
    </source>
</evidence>
<keyword evidence="5" id="KW-0496">Mitochondrion</keyword>
<evidence type="ECO:0000259" key="8">
    <source>
        <dbReference type="Pfam" id="PF17171"/>
    </source>
</evidence>
<evidence type="ECO:0000256" key="4">
    <source>
        <dbReference type="ARBA" id="ARBA00022927"/>
    </source>
</evidence>
<evidence type="ECO:0000256" key="6">
    <source>
        <dbReference type="ARBA" id="ARBA00023136"/>
    </source>
</evidence>
<protein>
    <submittedName>
        <fullName evidence="9">Uncharacterized protein</fullName>
    </submittedName>
</protein>
<dbReference type="Proteomes" id="UP001305779">
    <property type="component" value="Unassembled WGS sequence"/>
</dbReference>
<evidence type="ECO:0000256" key="1">
    <source>
        <dbReference type="ARBA" id="ARBA00004294"/>
    </source>
</evidence>
<evidence type="ECO:0000313" key="9">
    <source>
        <dbReference type="EMBL" id="KAK4508649.1"/>
    </source>
</evidence>
<keyword evidence="2" id="KW-0813">Transport</keyword>